<dbReference type="FunFam" id="1.10.10.60:FF:000168">
    <property type="entry name" value="Telomere repeat-binding factor 1"/>
    <property type="match status" value="1"/>
</dbReference>
<dbReference type="Pfam" id="PF00249">
    <property type="entry name" value="Myb_DNA-binding"/>
    <property type="match status" value="1"/>
</dbReference>
<dbReference type="SUPFAM" id="SSF46785">
    <property type="entry name" value="Winged helix' DNA-binding domain"/>
    <property type="match status" value="1"/>
</dbReference>
<dbReference type="PANTHER" id="PTHR46267">
    <property type="entry name" value="SINGLE MYB HISTONE 4"/>
    <property type="match status" value="1"/>
</dbReference>
<dbReference type="InterPro" id="IPR036388">
    <property type="entry name" value="WH-like_DNA-bd_sf"/>
</dbReference>
<comment type="subcellular location">
    <subcellularLocation>
        <location evidence="1">Chromosome</location>
    </subcellularLocation>
    <subcellularLocation>
        <location evidence="2">Nucleus</location>
        <location evidence="2">Nucleolus</location>
    </subcellularLocation>
</comment>
<evidence type="ECO:0000256" key="9">
    <source>
        <dbReference type="ARBA" id="ARBA00032813"/>
    </source>
</evidence>
<accession>A0AAV8TL66</accession>
<keyword evidence="6" id="KW-0238">DNA-binding</keyword>
<name>A0AAV8TL66_9ROSI</name>
<sequence length="278" mass="30592">MGNPKQKWTAEEEEALRAGVAKHGAGKWKNIQKDPEFNPFLFSRTNIDLKDKWRNMSISAGEKSRPSKPKLIADASAPAPSPPVNTASDAVAAPVTLDLVVAAANDSSKTVTDAKLAPRYNAMIFEAISVLNQPNGSDPNAIANYIEQRQELPQTFKKQLSSRLRRLVSQEKLEKVQNCYRIKKTSSFATKTPSPKRKELQSRQLDITGFSKSEDTFEEAAAAAAYRVADAENKSFVAAEAVKEAERVSRIAEEADSLVEVAKEIIERCSRGEVVLMV</sequence>
<dbReference type="EMBL" id="JAIWQS010000004">
    <property type="protein sequence ID" value="KAJ8766694.1"/>
    <property type="molecule type" value="Genomic_DNA"/>
</dbReference>
<feature type="domain" description="Myb-like" evidence="11">
    <location>
        <begin position="5"/>
        <end position="57"/>
    </location>
</feature>
<evidence type="ECO:0000313" key="14">
    <source>
        <dbReference type="EMBL" id="KAJ8766694.1"/>
    </source>
</evidence>
<evidence type="ECO:0000256" key="10">
    <source>
        <dbReference type="SAM" id="MobiDB-lite"/>
    </source>
</evidence>
<dbReference type="InterPro" id="IPR001005">
    <property type="entry name" value="SANT/Myb"/>
</dbReference>
<feature type="domain" description="HTH myb-type" evidence="12">
    <location>
        <begin position="1"/>
        <end position="62"/>
    </location>
</feature>
<dbReference type="SMART" id="SM00717">
    <property type="entry name" value="SANT"/>
    <property type="match status" value="1"/>
</dbReference>
<dbReference type="SUPFAM" id="SSF46689">
    <property type="entry name" value="Homeodomain-like"/>
    <property type="match status" value="1"/>
</dbReference>
<dbReference type="InterPro" id="IPR009057">
    <property type="entry name" value="Homeodomain-like_sf"/>
</dbReference>
<dbReference type="PROSITE" id="PS51504">
    <property type="entry name" value="H15"/>
    <property type="match status" value="1"/>
</dbReference>
<evidence type="ECO:0000256" key="1">
    <source>
        <dbReference type="ARBA" id="ARBA00004286"/>
    </source>
</evidence>
<evidence type="ECO:0000256" key="7">
    <source>
        <dbReference type="ARBA" id="ARBA00023163"/>
    </source>
</evidence>
<evidence type="ECO:0000313" key="15">
    <source>
        <dbReference type="Proteomes" id="UP001159364"/>
    </source>
</evidence>
<dbReference type="PROSITE" id="PS51294">
    <property type="entry name" value="HTH_MYB"/>
    <property type="match status" value="1"/>
</dbReference>
<gene>
    <name evidence="14" type="ORF">K2173_004518</name>
</gene>
<dbReference type="PANTHER" id="PTHR46267:SF15">
    <property type="entry name" value="WINGED HELIX-TURN-HELIX TRANSCRIPTION REPRESSOR DNA-BINDING PROTEIN-RELATED"/>
    <property type="match status" value="1"/>
</dbReference>
<dbReference type="GO" id="GO:0003691">
    <property type="term" value="F:double-stranded telomeric DNA binding"/>
    <property type="evidence" value="ECO:0007669"/>
    <property type="project" value="InterPro"/>
</dbReference>
<keyword evidence="4" id="KW-0805">Transcription regulation</keyword>
<dbReference type="InterPro" id="IPR036390">
    <property type="entry name" value="WH_DNA-bd_sf"/>
</dbReference>
<keyword evidence="3" id="KW-0158">Chromosome</keyword>
<evidence type="ECO:0000256" key="4">
    <source>
        <dbReference type="ARBA" id="ARBA00023015"/>
    </source>
</evidence>
<comment type="caution">
    <text evidence="14">The sequence shown here is derived from an EMBL/GenBank/DDBJ whole genome shotgun (WGS) entry which is preliminary data.</text>
</comment>
<evidence type="ECO:0000256" key="2">
    <source>
        <dbReference type="ARBA" id="ARBA00004604"/>
    </source>
</evidence>
<evidence type="ECO:0000259" key="13">
    <source>
        <dbReference type="PROSITE" id="PS51504"/>
    </source>
</evidence>
<proteinExistence type="predicted"/>
<dbReference type="Gene3D" id="1.10.10.60">
    <property type="entry name" value="Homeodomain-like"/>
    <property type="match status" value="1"/>
</dbReference>
<dbReference type="Pfam" id="PF00538">
    <property type="entry name" value="Linker_histone"/>
    <property type="match status" value="1"/>
</dbReference>
<dbReference type="CDD" id="cd11660">
    <property type="entry name" value="SANT_TRF"/>
    <property type="match status" value="1"/>
</dbReference>
<keyword evidence="7" id="KW-0804">Transcription</keyword>
<keyword evidence="5" id="KW-0175">Coiled coil</keyword>
<dbReference type="InterPro" id="IPR017930">
    <property type="entry name" value="Myb_dom"/>
</dbReference>
<dbReference type="Gene3D" id="1.10.10.10">
    <property type="entry name" value="Winged helix-like DNA-binding domain superfamily/Winged helix DNA-binding domain"/>
    <property type="match status" value="1"/>
</dbReference>
<reference evidence="14 15" key="1">
    <citation type="submission" date="2021-09" db="EMBL/GenBank/DDBJ databases">
        <title>Genomic insights and catalytic innovation underlie evolution of tropane alkaloids biosynthesis.</title>
        <authorList>
            <person name="Wang Y.-J."/>
            <person name="Tian T."/>
            <person name="Huang J.-P."/>
            <person name="Huang S.-X."/>
        </authorList>
    </citation>
    <scope>NUCLEOTIDE SEQUENCE [LARGE SCALE GENOMIC DNA]</scope>
    <source>
        <strain evidence="14">KIB-2018</strain>
        <tissue evidence="14">Leaf</tissue>
    </source>
</reference>
<dbReference type="AlphaFoldDB" id="A0AAV8TL66"/>
<dbReference type="PROSITE" id="PS50090">
    <property type="entry name" value="MYB_LIKE"/>
    <property type="match status" value="1"/>
</dbReference>
<evidence type="ECO:0000256" key="8">
    <source>
        <dbReference type="ARBA" id="ARBA00023242"/>
    </source>
</evidence>
<evidence type="ECO:0000256" key="5">
    <source>
        <dbReference type="ARBA" id="ARBA00023054"/>
    </source>
</evidence>
<keyword evidence="8" id="KW-0539">Nucleus</keyword>
<dbReference type="GO" id="GO:0005730">
    <property type="term" value="C:nucleolus"/>
    <property type="evidence" value="ECO:0007669"/>
    <property type="project" value="UniProtKB-SubCell"/>
</dbReference>
<organism evidence="14 15">
    <name type="scientific">Erythroxylum novogranatense</name>
    <dbReference type="NCBI Taxonomy" id="1862640"/>
    <lineage>
        <taxon>Eukaryota</taxon>
        <taxon>Viridiplantae</taxon>
        <taxon>Streptophyta</taxon>
        <taxon>Embryophyta</taxon>
        <taxon>Tracheophyta</taxon>
        <taxon>Spermatophyta</taxon>
        <taxon>Magnoliopsida</taxon>
        <taxon>eudicotyledons</taxon>
        <taxon>Gunneridae</taxon>
        <taxon>Pentapetalae</taxon>
        <taxon>rosids</taxon>
        <taxon>fabids</taxon>
        <taxon>Malpighiales</taxon>
        <taxon>Erythroxylaceae</taxon>
        <taxon>Erythroxylum</taxon>
    </lineage>
</organism>
<dbReference type="InterPro" id="IPR044597">
    <property type="entry name" value="SMH1-6"/>
</dbReference>
<protein>
    <recommendedName>
        <fullName evidence="9">MYB transcription factor</fullName>
    </recommendedName>
</protein>
<evidence type="ECO:0000259" key="11">
    <source>
        <dbReference type="PROSITE" id="PS50090"/>
    </source>
</evidence>
<feature type="region of interest" description="Disordered" evidence="10">
    <location>
        <begin position="58"/>
        <end position="85"/>
    </location>
</feature>
<dbReference type="Proteomes" id="UP001159364">
    <property type="component" value="Linkage Group LG04"/>
</dbReference>
<dbReference type="GO" id="GO:0000786">
    <property type="term" value="C:nucleosome"/>
    <property type="evidence" value="ECO:0007669"/>
    <property type="project" value="InterPro"/>
</dbReference>
<evidence type="ECO:0000256" key="6">
    <source>
        <dbReference type="ARBA" id="ARBA00023125"/>
    </source>
</evidence>
<keyword evidence="15" id="KW-1185">Reference proteome</keyword>
<feature type="domain" description="H15" evidence="13">
    <location>
        <begin position="116"/>
        <end position="184"/>
    </location>
</feature>
<dbReference type="SMART" id="SM00526">
    <property type="entry name" value="H15"/>
    <property type="match status" value="1"/>
</dbReference>
<dbReference type="GO" id="GO:0006334">
    <property type="term" value="P:nucleosome assembly"/>
    <property type="evidence" value="ECO:0007669"/>
    <property type="project" value="InterPro"/>
</dbReference>
<evidence type="ECO:0000259" key="12">
    <source>
        <dbReference type="PROSITE" id="PS51294"/>
    </source>
</evidence>
<evidence type="ECO:0000256" key="3">
    <source>
        <dbReference type="ARBA" id="ARBA00022454"/>
    </source>
</evidence>
<dbReference type="InterPro" id="IPR005818">
    <property type="entry name" value="Histone_H1/H5_H15"/>
</dbReference>